<reference evidence="1" key="1">
    <citation type="submission" date="2021-03" db="EMBL/GenBank/DDBJ databases">
        <title>Draft genome sequence of rust myrtle Austropuccinia psidii MF-1, a brazilian biotype.</title>
        <authorList>
            <person name="Quecine M.C."/>
            <person name="Pachon D.M.R."/>
            <person name="Bonatelli M.L."/>
            <person name="Correr F.H."/>
            <person name="Franceschini L.M."/>
            <person name="Leite T.F."/>
            <person name="Margarido G.R.A."/>
            <person name="Almeida C.A."/>
            <person name="Ferrarezi J.A."/>
            <person name="Labate C.A."/>
        </authorList>
    </citation>
    <scope>NUCLEOTIDE SEQUENCE</scope>
    <source>
        <strain evidence="1">MF-1</strain>
    </source>
</reference>
<sequence length="165" mass="19037">MGDHQITGETLKAPRNINKYTSIPSLRTHLQRKMGAPSHGSLKASEWFLVFKEYITFLFLSEEISSAHQPYPTSSRMIRNEIFKNSFNLINAVNIYKSWTISKDDMNSFSKYWKKFCLSDQKPFPNQSRKPNNHYAEHIPELLSQWGPAQALATWGYECFIGALG</sequence>
<organism evidence="1 2">
    <name type="scientific">Austropuccinia psidii MF-1</name>
    <dbReference type="NCBI Taxonomy" id="1389203"/>
    <lineage>
        <taxon>Eukaryota</taxon>
        <taxon>Fungi</taxon>
        <taxon>Dikarya</taxon>
        <taxon>Basidiomycota</taxon>
        <taxon>Pucciniomycotina</taxon>
        <taxon>Pucciniomycetes</taxon>
        <taxon>Pucciniales</taxon>
        <taxon>Sphaerophragmiaceae</taxon>
        <taxon>Austropuccinia</taxon>
    </lineage>
</organism>
<proteinExistence type="predicted"/>
<comment type="caution">
    <text evidence="1">The sequence shown here is derived from an EMBL/GenBank/DDBJ whole genome shotgun (WGS) entry which is preliminary data.</text>
</comment>
<evidence type="ECO:0000313" key="1">
    <source>
        <dbReference type="EMBL" id="MBW0488232.1"/>
    </source>
</evidence>
<keyword evidence="2" id="KW-1185">Reference proteome</keyword>
<protein>
    <submittedName>
        <fullName evidence="1">Uncharacterized protein</fullName>
    </submittedName>
</protein>
<dbReference type="AlphaFoldDB" id="A0A9Q3H255"/>
<name>A0A9Q3H255_9BASI</name>
<dbReference type="EMBL" id="AVOT02009503">
    <property type="protein sequence ID" value="MBW0488232.1"/>
    <property type="molecule type" value="Genomic_DNA"/>
</dbReference>
<dbReference type="Proteomes" id="UP000765509">
    <property type="component" value="Unassembled WGS sequence"/>
</dbReference>
<gene>
    <name evidence="1" type="ORF">O181_027947</name>
</gene>
<accession>A0A9Q3H255</accession>
<evidence type="ECO:0000313" key="2">
    <source>
        <dbReference type="Proteomes" id="UP000765509"/>
    </source>
</evidence>